<dbReference type="SMART" id="SM01010">
    <property type="entry name" value="AMPKBI"/>
    <property type="match status" value="1"/>
</dbReference>
<dbReference type="InterPro" id="IPR032640">
    <property type="entry name" value="AMPK1_CBM"/>
</dbReference>
<dbReference type="InterPro" id="IPR043554">
    <property type="entry name" value="KINB"/>
</dbReference>
<dbReference type="GO" id="GO:0009507">
    <property type="term" value="C:chloroplast"/>
    <property type="evidence" value="ECO:0007669"/>
    <property type="project" value="UniProtKB-ARBA"/>
</dbReference>
<dbReference type="EMBL" id="JAQQAF010000003">
    <property type="protein sequence ID" value="KAJ8500456.1"/>
    <property type="molecule type" value="Genomic_DNA"/>
</dbReference>
<keyword evidence="5" id="KW-1185">Reference proteome</keyword>
<dbReference type="Pfam" id="PF04739">
    <property type="entry name" value="AMPKBI"/>
    <property type="match status" value="1"/>
</dbReference>
<reference evidence="4 5" key="1">
    <citation type="submission" date="2022-12" db="EMBL/GenBank/DDBJ databases">
        <title>Chromosome-scale assembly of the Ensete ventricosum genome.</title>
        <authorList>
            <person name="Dussert Y."/>
            <person name="Stocks J."/>
            <person name="Wendawek A."/>
            <person name="Woldeyes F."/>
            <person name="Nichols R.A."/>
            <person name="Borrell J.S."/>
        </authorList>
    </citation>
    <scope>NUCLEOTIDE SEQUENCE [LARGE SCALE GENOMIC DNA]</scope>
    <source>
        <strain evidence="5">cv. Maze</strain>
        <tissue evidence="4">Seeds</tissue>
    </source>
</reference>
<dbReference type="Proteomes" id="UP001222027">
    <property type="component" value="Unassembled WGS sequence"/>
</dbReference>
<protein>
    <recommendedName>
        <fullName evidence="3">Association with the SNF1 complex (ASC) domain-containing protein</fullName>
    </recommendedName>
</protein>
<evidence type="ECO:0000313" key="4">
    <source>
        <dbReference type="EMBL" id="KAJ8500456.1"/>
    </source>
</evidence>
<comment type="caution">
    <text evidence="4">The sequence shown here is derived from an EMBL/GenBank/DDBJ whole genome shotgun (WGS) entry which is preliminary data.</text>
</comment>
<dbReference type="InterPro" id="IPR014756">
    <property type="entry name" value="Ig_E-set"/>
</dbReference>
<evidence type="ECO:0000256" key="1">
    <source>
        <dbReference type="ARBA" id="ARBA00010926"/>
    </source>
</evidence>
<dbReference type="PANTHER" id="PTHR46316">
    <property type="entry name" value="SNF1-RELATED PROTEIN KINASE REGULATORY SUBUNIT BETA-1"/>
    <property type="match status" value="1"/>
</dbReference>
<dbReference type="SUPFAM" id="SSF160219">
    <property type="entry name" value="AMPKBI-like"/>
    <property type="match status" value="1"/>
</dbReference>
<evidence type="ECO:0000256" key="2">
    <source>
        <dbReference type="SAM" id="MobiDB-lite"/>
    </source>
</evidence>
<dbReference type="Gene3D" id="2.60.40.10">
    <property type="entry name" value="Immunoglobulins"/>
    <property type="match status" value="1"/>
</dbReference>
<dbReference type="PANTHER" id="PTHR46316:SF9">
    <property type="entry name" value="SNF1-RELATED PROTEIN KINASE REGULATORY SUBUNIT BETA-1"/>
    <property type="match status" value="1"/>
</dbReference>
<dbReference type="CDD" id="cd02859">
    <property type="entry name" value="E_set_AMPKbeta_like_N"/>
    <property type="match status" value="1"/>
</dbReference>
<feature type="region of interest" description="Disordered" evidence="2">
    <location>
        <begin position="1"/>
        <end position="66"/>
    </location>
</feature>
<dbReference type="Gene3D" id="6.20.250.60">
    <property type="match status" value="1"/>
</dbReference>
<dbReference type="InterPro" id="IPR013783">
    <property type="entry name" value="Ig-like_fold"/>
</dbReference>
<name>A0AAV8RM06_ENSVE</name>
<dbReference type="Pfam" id="PF16561">
    <property type="entry name" value="AMPK1_CBM"/>
    <property type="match status" value="1"/>
</dbReference>
<dbReference type="InterPro" id="IPR006828">
    <property type="entry name" value="ASC_dom"/>
</dbReference>
<gene>
    <name evidence="4" type="ORF">OPV22_011008</name>
</gene>
<accession>A0AAV8RM06</accession>
<evidence type="ECO:0000259" key="3">
    <source>
        <dbReference type="SMART" id="SM01010"/>
    </source>
</evidence>
<proteinExistence type="inferred from homology"/>
<feature type="domain" description="Association with the SNF1 complex (ASC)" evidence="3">
    <location>
        <begin position="193"/>
        <end position="279"/>
    </location>
</feature>
<sequence length="285" mass="31821">MGNVSGRDEIEDGGDDDPSFRSRSDADPGSTHVSRTRSVDSAENWPPENPGRSRSPLVFAPQIPVPPLPGAADAPRVFNQQWLNEPDQYLDGPYEKGIPTLITWNHGGNVVLLEGSWDNWTSRKHLQRSGKDHAILMVLPSGVYQYKFIVDGQLRYIPDLPFATDGMGNITNILDVHDYVPENVGSISEFNLPPSPNSSYSWSFPTNEDFAKEPPAVPQQLHLTVLGMQNTDEASVKPQHVVLNHLFIEKGSSSQSMVALGLTHRFQSKYVTVVHYKPVNRYFRF</sequence>
<evidence type="ECO:0000313" key="5">
    <source>
        <dbReference type="Proteomes" id="UP001222027"/>
    </source>
</evidence>
<dbReference type="InterPro" id="IPR037256">
    <property type="entry name" value="ASC_dom_sf"/>
</dbReference>
<organism evidence="4 5">
    <name type="scientific">Ensete ventricosum</name>
    <name type="common">Abyssinian banana</name>
    <name type="synonym">Musa ensete</name>
    <dbReference type="NCBI Taxonomy" id="4639"/>
    <lineage>
        <taxon>Eukaryota</taxon>
        <taxon>Viridiplantae</taxon>
        <taxon>Streptophyta</taxon>
        <taxon>Embryophyta</taxon>
        <taxon>Tracheophyta</taxon>
        <taxon>Spermatophyta</taxon>
        <taxon>Magnoliopsida</taxon>
        <taxon>Liliopsida</taxon>
        <taxon>Zingiberales</taxon>
        <taxon>Musaceae</taxon>
        <taxon>Ensete</taxon>
    </lineage>
</organism>
<comment type="similarity">
    <text evidence="1">Belongs to the 5'-AMP-activated protein kinase beta subunit family.</text>
</comment>
<dbReference type="SUPFAM" id="SSF81296">
    <property type="entry name" value="E set domains"/>
    <property type="match status" value="1"/>
</dbReference>
<dbReference type="AlphaFoldDB" id="A0AAV8RM06"/>